<comment type="caution">
    <text evidence="10">The sequence shown here is derived from an EMBL/GenBank/DDBJ whole genome shotgun (WGS) entry which is preliminary data.</text>
</comment>
<dbReference type="GO" id="GO:0055085">
    <property type="term" value="P:transmembrane transport"/>
    <property type="evidence" value="ECO:0007669"/>
    <property type="project" value="InterPro"/>
</dbReference>
<dbReference type="GO" id="GO:0005886">
    <property type="term" value="C:plasma membrane"/>
    <property type="evidence" value="ECO:0007669"/>
    <property type="project" value="UniProtKB-SubCell"/>
</dbReference>
<dbReference type="PANTHER" id="PTHR43495:SF2">
    <property type="entry name" value="D-SERINE_D-ALANINE_GLYCINE TRANSPORTER"/>
    <property type="match status" value="1"/>
</dbReference>
<keyword evidence="6 8" id="KW-1133">Transmembrane helix</keyword>
<organism evidence="10 11">
    <name type="scientific">Fructilactobacillus sanfranciscensis</name>
    <name type="common">Lactobacillus sanfranciscensis</name>
    <dbReference type="NCBI Taxonomy" id="1625"/>
    <lineage>
        <taxon>Bacteria</taxon>
        <taxon>Bacillati</taxon>
        <taxon>Bacillota</taxon>
        <taxon>Bacilli</taxon>
        <taxon>Lactobacillales</taxon>
        <taxon>Lactobacillaceae</taxon>
        <taxon>Fructilactobacillus</taxon>
    </lineage>
</organism>
<feature type="transmembrane region" description="Helical" evidence="8">
    <location>
        <begin position="246"/>
        <end position="268"/>
    </location>
</feature>
<sequence length="459" mass="50377">MSQEQDLSNNNDKKMSRGLKNRHVQLIALGGTIGTGLFLGSGESISLAGPSILLAYTITGIMCFFIMRALGTLLLSDLSANSFIEPIAKFLGTTTGFVAGWTYWMCWIIGAIAEVTAAGIYINYWFPGIPTWFTGLVILALIYMLNIINVAAYGETEFWFALIKIIAICAIIIVGVFLVIINYKTPTGHASISNLYSHKFFGNGWQGFALSFQMVVFSLTGVEMVGMTAGETKDPVHVIPKAIDAVPFRIILFYIGALAAIMCVIPWHTITPNASPFVEVFKNIGITGAAGIINFVVLTAATSACNSSIYTTGRMMFSMTNDSKGKFTKKLGTLSKRKIPQNAITFSILVVAAAMLLNLLIPKGVFVFIASISTTLFLFMWTLIILAQIKYRKQVDRAGTENQLKFKMPWYPFSSYMVLAFLAFVAVVLLFQTTSLFALIGSLVWISALYLVKIRSNRK</sequence>
<feature type="transmembrane region" description="Helical" evidence="8">
    <location>
        <begin position="158"/>
        <end position="183"/>
    </location>
</feature>
<dbReference type="RefSeq" id="WP_139562354.1">
    <property type="nucleotide sequence ID" value="NZ_JARBEV010000011.1"/>
</dbReference>
<evidence type="ECO:0000313" key="10">
    <source>
        <dbReference type="EMBL" id="TNK90290.1"/>
    </source>
</evidence>
<dbReference type="PANTHER" id="PTHR43495">
    <property type="entry name" value="GABA PERMEASE"/>
    <property type="match status" value="1"/>
</dbReference>
<evidence type="ECO:0000256" key="2">
    <source>
        <dbReference type="ARBA" id="ARBA00022448"/>
    </source>
</evidence>
<feature type="transmembrane region" description="Helical" evidence="8">
    <location>
        <begin position="436"/>
        <end position="452"/>
    </location>
</feature>
<feature type="transmembrane region" description="Helical" evidence="8">
    <location>
        <begin position="410"/>
        <end position="430"/>
    </location>
</feature>
<evidence type="ECO:0000259" key="9">
    <source>
        <dbReference type="Pfam" id="PF00324"/>
    </source>
</evidence>
<evidence type="ECO:0000256" key="6">
    <source>
        <dbReference type="ARBA" id="ARBA00022989"/>
    </source>
</evidence>
<evidence type="ECO:0000256" key="4">
    <source>
        <dbReference type="ARBA" id="ARBA00022692"/>
    </source>
</evidence>
<name>A0A5C4TJK9_FRUSA</name>
<proteinExistence type="predicted"/>
<feature type="domain" description="Amino acid permease/ SLC12A" evidence="9">
    <location>
        <begin position="23"/>
        <end position="432"/>
    </location>
</feature>
<keyword evidence="4 8" id="KW-0812">Transmembrane</keyword>
<feature type="transmembrane region" description="Helical" evidence="8">
    <location>
        <begin position="343"/>
        <end position="361"/>
    </location>
</feature>
<feature type="transmembrane region" description="Helical" evidence="8">
    <location>
        <begin position="203"/>
        <end position="225"/>
    </location>
</feature>
<feature type="transmembrane region" description="Helical" evidence="8">
    <location>
        <begin position="367"/>
        <end position="389"/>
    </location>
</feature>
<dbReference type="GO" id="GO:0006865">
    <property type="term" value="P:amino acid transport"/>
    <property type="evidence" value="ECO:0007669"/>
    <property type="project" value="UniProtKB-KW"/>
</dbReference>
<protein>
    <submittedName>
        <fullName evidence="10">Amino acid permease</fullName>
    </submittedName>
</protein>
<feature type="transmembrane region" description="Helical" evidence="8">
    <location>
        <begin position="53"/>
        <end position="75"/>
    </location>
</feature>
<feature type="transmembrane region" description="Helical" evidence="8">
    <location>
        <begin position="288"/>
        <end position="309"/>
    </location>
</feature>
<keyword evidence="7 8" id="KW-0472">Membrane</keyword>
<dbReference type="AlphaFoldDB" id="A0A5C4TJK9"/>
<evidence type="ECO:0000256" key="8">
    <source>
        <dbReference type="SAM" id="Phobius"/>
    </source>
</evidence>
<comment type="subcellular location">
    <subcellularLocation>
        <location evidence="1">Cell membrane</location>
        <topology evidence="1">Multi-pass membrane protein</topology>
    </subcellularLocation>
</comment>
<dbReference type="Proteomes" id="UP000313312">
    <property type="component" value="Unassembled WGS sequence"/>
</dbReference>
<dbReference type="InterPro" id="IPR004841">
    <property type="entry name" value="AA-permease/SLC12A_dom"/>
</dbReference>
<keyword evidence="5" id="KW-0029">Amino-acid transport</keyword>
<keyword evidence="2" id="KW-0813">Transport</keyword>
<feature type="transmembrane region" description="Helical" evidence="8">
    <location>
        <begin position="23"/>
        <end position="41"/>
    </location>
</feature>
<keyword evidence="3" id="KW-1003">Cell membrane</keyword>
<dbReference type="Pfam" id="PF00324">
    <property type="entry name" value="AA_permease"/>
    <property type="match status" value="1"/>
</dbReference>
<feature type="transmembrane region" description="Helical" evidence="8">
    <location>
        <begin position="124"/>
        <end position="146"/>
    </location>
</feature>
<evidence type="ECO:0000313" key="11">
    <source>
        <dbReference type="Proteomes" id="UP000313312"/>
    </source>
</evidence>
<evidence type="ECO:0000256" key="5">
    <source>
        <dbReference type="ARBA" id="ARBA00022970"/>
    </source>
</evidence>
<dbReference type="PIRSF" id="PIRSF006060">
    <property type="entry name" value="AA_transporter"/>
    <property type="match status" value="1"/>
</dbReference>
<evidence type="ECO:0000256" key="3">
    <source>
        <dbReference type="ARBA" id="ARBA00022475"/>
    </source>
</evidence>
<evidence type="ECO:0000256" key="7">
    <source>
        <dbReference type="ARBA" id="ARBA00023136"/>
    </source>
</evidence>
<dbReference type="Gene3D" id="1.20.1740.10">
    <property type="entry name" value="Amino acid/polyamine transporter I"/>
    <property type="match status" value="1"/>
</dbReference>
<reference evidence="10 11" key="1">
    <citation type="submission" date="2018-05" db="EMBL/GenBank/DDBJ databases">
        <title>Lactobacillus sanfranciscensis Ah4 draft denome sequence.</title>
        <authorList>
            <person name="Zhang G."/>
        </authorList>
    </citation>
    <scope>NUCLEOTIDE SEQUENCE [LARGE SCALE GENOMIC DNA]</scope>
    <source>
        <strain evidence="10 11">Ah4</strain>
    </source>
</reference>
<dbReference type="EMBL" id="QFCR01000012">
    <property type="protein sequence ID" value="TNK90290.1"/>
    <property type="molecule type" value="Genomic_DNA"/>
</dbReference>
<gene>
    <name evidence="10" type="ORF">DID87_04600</name>
</gene>
<accession>A0A5C4TJK9</accession>
<evidence type="ECO:0000256" key="1">
    <source>
        <dbReference type="ARBA" id="ARBA00004651"/>
    </source>
</evidence>
<dbReference type="FunFam" id="1.20.1740.10:FF:000001">
    <property type="entry name" value="Amino acid permease"/>
    <property type="match status" value="1"/>
</dbReference>